<dbReference type="Proteomes" id="UP000037751">
    <property type="component" value="Unassembled WGS sequence"/>
</dbReference>
<evidence type="ECO:0000313" key="2">
    <source>
        <dbReference type="EMBL" id="KOS12527.1"/>
    </source>
</evidence>
<dbReference type="RefSeq" id="XP_017990159.1">
    <property type="nucleotide sequence ID" value="XM_018137354.1"/>
</dbReference>
<feature type="region of interest" description="Disordered" evidence="1">
    <location>
        <begin position="228"/>
        <end position="309"/>
    </location>
</feature>
<keyword evidence="3" id="KW-1185">Reference proteome</keyword>
<feature type="compositionally biased region" description="Acidic residues" evidence="1">
    <location>
        <begin position="258"/>
        <end position="267"/>
    </location>
</feature>
<dbReference type="OrthoDB" id="2574879at2759"/>
<dbReference type="VEuPathDB" id="FungiDB:Malapachy_2868"/>
<reference evidence="2 3" key="1">
    <citation type="submission" date="2015-07" db="EMBL/GenBank/DDBJ databases">
        <title>Draft Genome Sequence of Malassezia furfur CBS1878 and Malassezia pachydermatis CBS1879.</title>
        <authorList>
            <person name="Triana S."/>
            <person name="Ohm R."/>
            <person name="Gonzalez A."/>
            <person name="DeCock H."/>
            <person name="Restrepo S."/>
            <person name="Celis A."/>
        </authorList>
    </citation>
    <scope>NUCLEOTIDE SEQUENCE [LARGE SCALE GENOMIC DNA]</scope>
    <source>
        <strain evidence="2 3">CBS 1879</strain>
    </source>
</reference>
<feature type="compositionally biased region" description="Basic and acidic residues" evidence="1">
    <location>
        <begin position="271"/>
        <end position="286"/>
    </location>
</feature>
<accession>A0A0M8MLI4</accession>
<dbReference type="AlphaFoldDB" id="A0A0M8MLI4"/>
<feature type="compositionally biased region" description="Acidic residues" evidence="1">
    <location>
        <begin position="287"/>
        <end position="301"/>
    </location>
</feature>
<evidence type="ECO:0000256" key="1">
    <source>
        <dbReference type="SAM" id="MobiDB-lite"/>
    </source>
</evidence>
<organism evidence="2 3">
    <name type="scientific">Malassezia pachydermatis</name>
    <dbReference type="NCBI Taxonomy" id="77020"/>
    <lineage>
        <taxon>Eukaryota</taxon>
        <taxon>Fungi</taxon>
        <taxon>Dikarya</taxon>
        <taxon>Basidiomycota</taxon>
        <taxon>Ustilaginomycotina</taxon>
        <taxon>Malasseziomycetes</taxon>
        <taxon>Malasseziales</taxon>
        <taxon>Malasseziaceae</taxon>
        <taxon>Malassezia</taxon>
    </lineage>
</organism>
<evidence type="ECO:0000313" key="3">
    <source>
        <dbReference type="Proteomes" id="UP000037751"/>
    </source>
</evidence>
<gene>
    <name evidence="2" type="ORF">Malapachy_2868</name>
</gene>
<comment type="caution">
    <text evidence="2">The sequence shown here is derived from an EMBL/GenBank/DDBJ whole genome shotgun (WGS) entry which is preliminary data.</text>
</comment>
<protein>
    <submittedName>
        <fullName evidence="2">Uncharacterized protein</fullName>
    </submittedName>
</protein>
<dbReference type="GeneID" id="28729230"/>
<proteinExistence type="predicted"/>
<dbReference type="EMBL" id="LGAV01000011">
    <property type="protein sequence ID" value="KOS12527.1"/>
    <property type="molecule type" value="Genomic_DNA"/>
</dbReference>
<name>A0A0M8MLI4_9BASI</name>
<sequence length="338" mass="38466">MAPPSPSAPSPERPLSTRQISRLVNYLDDNLLSIVRAYQKRHEPQASVRTLRAYLDLWKPCVEVIAATPLHQESVPVRDTYLFRVLSEMTEGVRGFDITSASAKEADMELMYVLYWMDVLDKLWAARFHQRHVSLREIQDESKATFPTPTEASRVPEVLASATSLGSPVSEAEADPPASVPKYSVTDSIRLRDEMLDAKEQLFGWMRDQLGVPRPPVMEDAWTESLRAMDEPENVPPNEMSTERPLAEPALTMPREEKEEDEEEETVMETSTDRHYAQLFKHKLDPDASDEEEDEAAEEEAPPMKRAKATDKTHLAFWDTHFASLFARSLHHLRPDAV</sequence>